<sequence>MKNIKNLVFAGIIAIGAVAFFTFGRSAATDAEYVYDGEPEIIAATFESAWCSACKILKPRLAKVIPDFADKPVKFVSLDFTFGQRADIEKQAAAEGLADIYPRFEGATGFTLLVDKDTGEIIDSLTVSYDENAMRAAIAQAVAIASQGSPDNE</sequence>
<dbReference type="KEGG" id="hfl:PUV54_04060"/>
<reference evidence="2" key="1">
    <citation type="submission" date="2023-02" db="EMBL/GenBank/DDBJ databases">
        <title>Genome sequence of Hyphococcus flavus.</title>
        <authorList>
            <person name="Rong J.-C."/>
            <person name="Zhao Q."/>
            <person name="Yi M."/>
            <person name="Wu J.-Y."/>
        </authorList>
    </citation>
    <scope>NUCLEOTIDE SEQUENCE</scope>
    <source>
        <strain evidence="2">MCCC 1K03223</strain>
    </source>
</reference>
<dbReference type="Pfam" id="PF00085">
    <property type="entry name" value="Thioredoxin"/>
    <property type="match status" value="1"/>
</dbReference>
<dbReference type="AlphaFoldDB" id="A0AAF0CFC7"/>
<name>A0AAF0CFC7_9PROT</name>
<dbReference type="PROSITE" id="PS51352">
    <property type="entry name" value="THIOREDOXIN_2"/>
    <property type="match status" value="1"/>
</dbReference>
<keyword evidence="3" id="KW-1185">Reference proteome</keyword>
<feature type="domain" description="Thioredoxin" evidence="1">
    <location>
        <begin position="12"/>
        <end position="143"/>
    </location>
</feature>
<dbReference type="SUPFAM" id="SSF52833">
    <property type="entry name" value="Thioredoxin-like"/>
    <property type="match status" value="1"/>
</dbReference>
<protein>
    <submittedName>
        <fullName evidence="2">Thioredoxin domain-containing protein</fullName>
    </submittedName>
</protein>
<dbReference type="RefSeq" id="WP_274494287.1">
    <property type="nucleotide sequence ID" value="NZ_CP118166.1"/>
</dbReference>
<gene>
    <name evidence="2" type="ORF">PUV54_04060</name>
</gene>
<dbReference type="InterPro" id="IPR036249">
    <property type="entry name" value="Thioredoxin-like_sf"/>
</dbReference>
<dbReference type="EMBL" id="CP118166">
    <property type="protein sequence ID" value="WDI32366.1"/>
    <property type="molecule type" value="Genomic_DNA"/>
</dbReference>
<dbReference type="Proteomes" id="UP001214043">
    <property type="component" value="Chromosome"/>
</dbReference>
<organism evidence="2 3">
    <name type="scientific">Hyphococcus flavus</name>
    <dbReference type="NCBI Taxonomy" id="1866326"/>
    <lineage>
        <taxon>Bacteria</taxon>
        <taxon>Pseudomonadati</taxon>
        <taxon>Pseudomonadota</taxon>
        <taxon>Alphaproteobacteria</taxon>
        <taxon>Parvularculales</taxon>
        <taxon>Parvularculaceae</taxon>
        <taxon>Hyphococcus</taxon>
    </lineage>
</organism>
<accession>A0AAF0CFC7</accession>
<evidence type="ECO:0000259" key="1">
    <source>
        <dbReference type="PROSITE" id="PS51352"/>
    </source>
</evidence>
<dbReference type="Gene3D" id="3.40.30.10">
    <property type="entry name" value="Glutaredoxin"/>
    <property type="match status" value="1"/>
</dbReference>
<evidence type="ECO:0000313" key="3">
    <source>
        <dbReference type="Proteomes" id="UP001214043"/>
    </source>
</evidence>
<proteinExistence type="predicted"/>
<dbReference type="InterPro" id="IPR013766">
    <property type="entry name" value="Thioredoxin_domain"/>
</dbReference>
<evidence type="ECO:0000313" key="2">
    <source>
        <dbReference type="EMBL" id="WDI32366.1"/>
    </source>
</evidence>